<dbReference type="Pfam" id="PF14214">
    <property type="entry name" value="Helitron_like_N"/>
    <property type="match status" value="1"/>
</dbReference>
<sequence>MVEDGYKEDIPLNRRARSSEKPREHVSMKELFAFRVQERLADGSPLLYSRRLFQQFLVDAYSMIESSRLMYIHLDQNKFRCEMYKGLAEAVLRGETTPSSRKKRIILPSSFTGGSRYIIQNYQDAMSICRVVGYPDLFLTFTCNPKWPELEDFLKNRELNAEDRPDVVCRVFKVKLDHLIQDIRKKRIFRRVTAVVYTIEFQKRGLPHAHILVFIHRDDKYLTPEDIDKIICAEIPDKDVNLTYYEAVEKHMMHGPCGTIKRDSPCMKNGKCIRHFPKRFVDSTRVDEDGYPVYRRREDGKTIIKSGIEDNRYVVPQNRTLLLRYGTHINVKWCNQSRSIKCLFKYVNKGNDRVTTSFYSSANTDAENDECNEVCMYYDCRYISPCEAVWRIFGYNIHYRDPSVIHLGFHLSGEQPVVFQDHEILRDVARKAPVKESMFLGWFEL</sequence>
<dbReference type="GeneID" id="127747447"/>
<dbReference type="KEGG" id="adu:127747447"/>
<name>A0A9C6TYM2_ARADU</name>
<accession>A0A9C6TYM2</accession>
<dbReference type="AlphaFoldDB" id="A0A9C6TYM2"/>
<dbReference type="RefSeq" id="XP_052117299.1">
    <property type="nucleotide sequence ID" value="XM_052261339.1"/>
</dbReference>
<gene>
    <name evidence="3" type="primary">LOC127747447</name>
</gene>
<dbReference type="Proteomes" id="UP000515211">
    <property type="component" value="Chromosome 5"/>
</dbReference>
<organism evidence="2 3">
    <name type="scientific">Arachis duranensis</name>
    <name type="common">Wild peanut</name>
    <dbReference type="NCBI Taxonomy" id="130453"/>
    <lineage>
        <taxon>Eukaryota</taxon>
        <taxon>Viridiplantae</taxon>
        <taxon>Streptophyta</taxon>
        <taxon>Embryophyta</taxon>
        <taxon>Tracheophyta</taxon>
        <taxon>Spermatophyta</taxon>
        <taxon>Magnoliopsida</taxon>
        <taxon>eudicotyledons</taxon>
        <taxon>Gunneridae</taxon>
        <taxon>Pentapetalae</taxon>
        <taxon>rosids</taxon>
        <taxon>fabids</taxon>
        <taxon>Fabales</taxon>
        <taxon>Fabaceae</taxon>
        <taxon>Papilionoideae</taxon>
        <taxon>50 kb inversion clade</taxon>
        <taxon>dalbergioids sensu lato</taxon>
        <taxon>Dalbergieae</taxon>
        <taxon>Pterocarpus clade</taxon>
        <taxon>Arachis</taxon>
    </lineage>
</organism>
<evidence type="ECO:0000313" key="2">
    <source>
        <dbReference type="Proteomes" id="UP000515211"/>
    </source>
</evidence>
<dbReference type="PANTHER" id="PTHR45786">
    <property type="entry name" value="DNA BINDING PROTEIN-LIKE"/>
    <property type="match status" value="1"/>
</dbReference>
<keyword evidence="2" id="KW-1185">Reference proteome</keyword>
<feature type="domain" description="Helitron helicase-like" evidence="1">
    <location>
        <begin position="33"/>
        <end position="213"/>
    </location>
</feature>
<dbReference type="InterPro" id="IPR025476">
    <property type="entry name" value="Helitron_helicase-like"/>
</dbReference>
<reference evidence="2" key="1">
    <citation type="journal article" date="2016" name="Nat. Genet.">
        <title>The genome sequences of Arachis duranensis and Arachis ipaensis, the diploid ancestors of cultivated peanut.</title>
        <authorList>
            <person name="Bertioli D.J."/>
            <person name="Cannon S.B."/>
            <person name="Froenicke L."/>
            <person name="Huang G."/>
            <person name="Farmer A.D."/>
            <person name="Cannon E.K."/>
            <person name="Liu X."/>
            <person name="Gao D."/>
            <person name="Clevenger J."/>
            <person name="Dash S."/>
            <person name="Ren L."/>
            <person name="Moretzsohn M.C."/>
            <person name="Shirasawa K."/>
            <person name="Huang W."/>
            <person name="Vidigal B."/>
            <person name="Abernathy B."/>
            <person name="Chu Y."/>
            <person name="Niederhuth C.E."/>
            <person name="Umale P."/>
            <person name="Araujo A.C."/>
            <person name="Kozik A."/>
            <person name="Kim K.D."/>
            <person name="Burow M.D."/>
            <person name="Varshney R.K."/>
            <person name="Wang X."/>
            <person name="Zhang X."/>
            <person name="Barkley N."/>
            <person name="Guimaraes P.M."/>
            <person name="Isobe S."/>
            <person name="Guo B."/>
            <person name="Liao B."/>
            <person name="Stalker H.T."/>
            <person name="Schmitz R.J."/>
            <person name="Scheffler B.E."/>
            <person name="Leal-Bertioli S.C."/>
            <person name="Xun X."/>
            <person name="Jackson S.A."/>
            <person name="Michelmore R."/>
            <person name="Ozias-Akins P."/>
        </authorList>
    </citation>
    <scope>NUCLEOTIDE SEQUENCE [LARGE SCALE GENOMIC DNA]</scope>
    <source>
        <strain evidence="2">cv. V14167</strain>
    </source>
</reference>
<evidence type="ECO:0000259" key="1">
    <source>
        <dbReference type="Pfam" id="PF14214"/>
    </source>
</evidence>
<reference evidence="3" key="2">
    <citation type="submission" date="2025-08" db="UniProtKB">
        <authorList>
            <consortium name="RefSeq"/>
        </authorList>
    </citation>
    <scope>IDENTIFICATION</scope>
    <source>
        <tissue evidence="3">Whole plant</tissue>
    </source>
</reference>
<dbReference type="PANTHER" id="PTHR45786:SF66">
    <property type="entry name" value="HOOK MOTIF PROTEIN, PUTATIVE-RELATED"/>
    <property type="match status" value="1"/>
</dbReference>
<evidence type="ECO:0000313" key="3">
    <source>
        <dbReference type="RefSeq" id="XP_052117299.1"/>
    </source>
</evidence>
<proteinExistence type="predicted"/>
<protein>
    <submittedName>
        <fullName evidence="3">Uncharacterized protein LOC127747447</fullName>
    </submittedName>
</protein>